<gene>
    <name evidence="1" type="ORF">Hyperionvirus3_72</name>
</gene>
<proteinExistence type="predicted"/>
<sequence length="286" mass="33884">MKLMEFGTMRNKLGDKLITTPSSRLRHYTRTTLEFKDIIKREIKSSKNEYALQIKELYNEFKSETKKIVFDRNIDKKEITRRLRNTGGTVIPILGRDESIVTDVLFETDKSPYAKLMNVIQQHAHTIYRILFELIDHLEVDTKIDMEFWTALKKIIKRRSTIEKFMNAINDFCSAQKHNHDTNLLSPSQNVEESDMDLQIGGIRKFWKKIITNTNTNYPKYIQEHLIDYNIEYLDKIFDDNMAQLSPLIKEPNGIDIKRDELDRNIYEIKLFMEKTDVLHSKITED</sequence>
<organism evidence="1">
    <name type="scientific">Hyperionvirus sp</name>
    <dbReference type="NCBI Taxonomy" id="2487770"/>
    <lineage>
        <taxon>Viruses</taxon>
        <taxon>Varidnaviria</taxon>
        <taxon>Bamfordvirae</taxon>
        <taxon>Nucleocytoviricota</taxon>
        <taxon>Megaviricetes</taxon>
        <taxon>Imitervirales</taxon>
        <taxon>Mimiviridae</taxon>
        <taxon>Klosneuvirinae</taxon>
    </lineage>
</organism>
<evidence type="ECO:0000313" key="1">
    <source>
        <dbReference type="EMBL" id="AYV82926.1"/>
    </source>
</evidence>
<reference evidence="1" key="1">
    <citation type="submission" date="2018-10" db="EMBL/GenBank/DDBJ databases">
        <title>Hidden diversity of soil giant viruses.</title>
        <authorList>
            <person name="Schulz F."/>
            <person name="Alteio L."/>
            <person name="Goudeau D."/>
            <person name="Ryan E.M."/>
            <person name="Malmstrom R.R."/>
            <person name="Blanchard J."/>
            <person name="Woyke T."/>
        </authorList>
    </citation>
    <scope>NUCLEOTIDE SEQUENCE</scope>
    <source>
        <strain evidence="1">HYV1</strain>
    </source>
</reference>
<name>A0A3G5A6P0_9VIRU</name>
<protein>
    <submittedName>
        <fullName evidence="1">Uncharacterized protein</fullName>
    </submittedName>
</protein>
<dbReference type="EMBL" id="MK072385">
    <property type="protein sequence ID" value="AYV82926.1"/>
    <property type="molecule type" value="Genomic_DNA"/>
</dbReference>
<accession>A0A3G5A6P0</accession>